<keyword evidence="3" id="KW-0602">Photosynthesis</keyword>
<comment type="subcellular location">
    <subcellularLocation>
        <location evidence="1">Plastid</location>
        <location evidence="1">Chloroplast</location>
    </subcellularLocation>
</comment>
<dbReference type="GO" id="GO:0009765">
    <property type="term" value="P:photosynthesis, light harvesting"/>
    <property type="evidence" value="ECO:0007669"/>
    <property type="project" value="InterPro"/>
</dbReference>
<keyword evidence="2" id="KW-0150">Chloroplast</keyword>
<dbReference type="Pfam" id="PF00504">
    <property type="entry name" value="Chloroa_b-bind"/>
    <property type="match status" value="1"/>
</dbReference>
<keyword evidence="4" id="KW-0934">Plastid</keyword>
<evidence type="ECO:0000256" key="5">
    <source>
        <dbReference type="PIRSR" id="PIRSR601344-1"/>
    </source>
</evidence>
<protein>
    <submittedName>
        <fullName evidence="8">Uncharacterized protein</fullName>
    </submittedName>
</protein>
<keyword evidence="5" id="KW-0148">Chlorophyll</keyword>
<feature type="binding site" evidence="5">
    <location>
        <position position="265"/>
    </location>
    <ligand>
        <name>chlorophyll b</name>
        <dbReference type="ChEBI" id="CHEBI:61721"/>
        <label>5</label>
    </ligand>
</feature>
<keyword evidence="5" id="KW-0157">Chromophore</keyword>
<gene>
    <name evidence="8" type="ORF">GTHE00462_LOCUS30042</name>
</gene>
<dbReference type="PANTHER" id="PTHR21649">
    <property type="entry name" value="CHLOROPHYLL A/B BINDING PROTEIN"/>
    <property type="match status" value="1"/>
</dbReference>
<dbReference type="EMBL" id="HBKN01038308">
    <property type="protein sequence ID" value="CAE2325652.1"/>
    <property type="molecule type" value="Transcribed_RNA"/>
</dbReference>
<evidence type="ECO:0000256" key="6">
    <source>
        <dbReference type="SAM" id="MobiDB-lite"/>
    </source>
</evidence>
<feature type="binding site" evidence="5">
    <location>
        <position position="376"/>
    </location>
    <ligand>
        <name>chlorophyll a</name>
        <dbReference type="ChEBI" id="CHEBI:58416"/>
        <label>1</label>
    </ligand>
</feature>
<dbReference type="SUPFAM" id="SSF103511">
    <property type="entry name" value="Chlorophyll a-b binding protein"/>
    <property type="match status" value="1"/>
</dbReference>
<feature type="binding site" evidence="5">
    <location>
        <position position="260"/>
    </location>
    <ligand>
        <name>chlorophyll a</name>
        <dbReference type="ChEBI" id="CHEBI:58416"/>
        <label>1</label>
    </ligand>
</feature>
<name>A0A7S4P6X5_GUITH</name>
<organism evidence="8">
    <name type="scientific">Guillardia theta</name>
    <name type="common">Cryptophyte</name>
    <name type="synonym">Cryptomonas phi</name>
    <dbReference type="NCBI Taxonomy" id="55529"/>
    <lineage>
        <taxon>Eukaryota</taxon>
        <taxon>Cryptophyceae</taxon>
        <taxon>Pyrenomonadales</taxon>
        <taxon>Geminigeraceae</taxon>
        <taxon>Guillardia</taxon>
    </lineage>
</organism>
<feature type="chain" id="PRO_5030739386" evidence="7">
    <location>
        <begin position="18"/>
        <end position="415"/>
    </location>
</feature>
<dbReference type="GO" id="GO:0009507">
    <property type="term" value="C:chloroplast"/>
    <property type="evidence" value="ECO:0007669"/>
    <property type="project" value="UniProtKB-SubCell"/>
</dbReference>
<feature type="binding site" evidence="5">
    <location>
        <position position="371"/>
    </location>
    <ligand>
        <name>chlorophyll a</name>
        <dbReference type="ChEBI" id="CHEBI:58416"/>
        <label>1</label>
    </ligand>
</feature>
<reference evidence="8" key="1">
    <citation type="submission" date="2021-01" db="EMBL/GenBank/DDBJ databases">
        <authorList>
            <person name="Corre E."/>
            <person name="Pelletier E."/>
            <person name="Niang G."/>
            <person name="Scheremetjew M."/>
            <person name="Finn R."/>
            <person name="Kale V."/>
            <person name="Holt S."/>
            <person name="Cochrane G."/>
            <person name="Meng A."/>
            <person name="Brown T."/>
            <person name="Cohen L."/>
        </authorList>
    </citation>
    <scope>NUCLEOTIDE SEQUENCE</scope>
    <source>
        <strain evidence="8">CCMP 2712</strain>
    </source>
</reference>
<accession>A0A7S4P6X5</accession>
<sequence length="415" mass="46774">MNLLSFVVLCSIQGVDSFGWSSFSTSLGHPGSLCRSLAACPQYRPVLGRGSLSLGNKTSKSWHTFGETTKVSVQCMSTEQETRIHKQEASMANSSTSRHVPINPRRQPGNGTSLRLSLLQRRVAAAERAVVVSQVRKIQKQTSLAENRKKIRTLSTRDVEWLKSKRGMRLRTEMSQERIVRAQSQVRNVAERKEVLDLFVSATSRALSRGLMEPESPLRTSVLAGNKGFDPCCVASRDLWSGERLPEADDSSLVTLAESEIRHARLAMLAIVGGPASETIKKTLEWDGWGLSRTPEFEGQKFMVGALAVFLLMEVLGKRQWKQGRRIGYWHPVSAGKCDDDYVPGDASFDPLGIYRRMTSDDARYLMRYRELNNGRLAMVGFLVWVLERMFSLVKTDPFPWKYTLSYAPLWHWVK</sequence>
<feature type="signal peptide" evidence="7">
    <location>
        <begin position="1"/>
        <end position="17"/>
    </location>
</feature>
<dbReference type="GO" id="GO:0016020">
    <property type="term" value="C:membrane"/>
    <property type="evidence" value="ECO:0007669"/>
    <property type="project" value="InterPro"/>
</dbReference>
<dbReference type="AlphaFoldDB" id="A0A7S4P6X5"/>
<dbReference type="InterPro" id="IPR022796">
    <property type="entry name" value="Chloroa_b-bind"/>
</dbReference>
<proteinExistence type="predicted"/>
<evidence type="ECO:0000313" key="8">
    <source>
        <dbReference type="EMBL" id="CAE2325652.1"/>
    </source>
</evidence>
<feature type="binding site" evidence="5">
    <location>
        <position position="263"/>
    </location>
    <ligand>
        <name>chlorophyll a</name>
        <dbReference type="ChEBI" id="CHEBI:58416"/>
        <label>1</label>
    </ligand>
</feature>
<evidence type="ECO:0000256" key="7">
    <source>
        <dbReference type="SAM" id="SignalP"/>
    </source>
</evidence>
<evidence type="ECO:0000256" key="1">
    <source>
        <dbReference type="ARBA" id="ARBA00004229"/>
    </source>
</evidence>
<dbReference type="Gene3D" id="1.10.3460.10">
    <property type="entry name" value="Chlorophyll a/b binding protein domain"/>
    <property type="match status" value="1"/>
</dbReference>
<dbReference type="InterPro" id="IPR001344">
    <property type="entry name" value="Chloro_AB-bd_pln"/>
</dbReference>
<evidence type="ECO:0000256" key="4">
    <source>
        <dbReference type="ARBA" id="ARBA00022640"/>
    </source>
</evidence>
<feature type="region of interest" description="Disordered" evidence="6">
    <location>
        <begin position="88"/>
        <end position="112"/>
    </location>
</feature>
<evidence type="ECO:0000256" key="3">
    <source>
        <dbReference type="ARBA" id="ARBA00022531"/>
    </source>
</evidence>
<evidence type="ECO:0000256" key="2">
    <source>
        <dbReference type="ARBA" id="ARBA00022528"/>
    </source>
</evidence>
<keyword evidence="7" id="KW-0732">Signal</keyword>
<dbReference type="GO" id="GO:0016168">
    <property type="term" value="F:chlorophyll binding"/>
    <property type="evidence" value="ECO:0007669"/>
    <property type="project" value="UniProtKB-KW"/>
</dbReference>
<feature type="binding site" evidence="5">
    <location>
        <position position="374"/>
    </location>
    <ligand>
        <name>chlorophyll a</name>
        <dbReference type="ChEBI" id="CHEBI:58416"/>
        <label>1</label>
    </ligand>
</feature>